<organism evidence="1">
    <name type="scientific">Lepeophtheirus salmonis</name>
    <name type="common">Salmon louse</name>
    <name type="synonym">Caligus salmonis</name>
    <dbReference type="NCBI Taxonomy" id="72036"/>
    <lineage>
        <taxon>Eukaryota</taxon>
        <taxon>Metazoa</taxon>
        <taxon>Ecdysozoa</taxon>
        <taxon>Arthropoda</taxon>
        <taxon>Crustacea</taxon>
        <taxon>Multicrustacea</taxon>
        <taxon>Hexanauplia</taxon>
        <taxon>Copepoda</taxon>
        <taxon>Siphonostomatoida</taxon>
        <taxon>Caligidae</taxon>
        <taxon>Lepeophtheirus</taxon>
    </lineage>
</organism>
<sequence length="66" mass="7863">MYSSVHLEQPRIEIQRDVNNVLRLFINLLSYLKSRKQAALRSPSRYLNHQSYTSITKWISSKVMRP</sequence>
<dbReference type="EMBL" id="HACA01023011">
    <property type="protein sequence ID" value="CDW40372.1"/>
    <property type="molecule type" value="Transcribed_RNA"/>
</dbReference>
<proteinExistence type="predicted"/>
<reference evidence="1" key="1">
    <citation type="submission" date="2014-05" db="EMBL/GenBank/DDBJ databases">
        <authorList>
            <person name="Chronopoulou M."/>
        </authorList>
    </citation>
    <scope>NUCLEOTIDE SEQUENCE</scope>
    <source>
        <tissue evidence="1">Whole organism</tissue>
    </source>
</reference>
<name>A0A0K2URA2_LEPSM</name>
<evidence type="ECO:0000313" key="1">
    <source>
        <dbReference type="EMBL" id="CDW40372.1"/>
    </source>
</evidence>
<dbReference type="AlphaFoldDB" id="A0A0K2URA2"/>
<protein>
    <submittedName>
        <fullName evidence="1">Uncharacterized protein</fullName>
    </submittedName>
</protein>
<accession>A0A0K2URA2</accession>